<protein>
    <submittedName>
        <fullName evidence="1">Uncharacterized protein</fullName>
    </submittedName>
</protein>
<name>A0ABP0HE91_9DINO</name>
<reference evidence="1 2" key="1">
    <citation type="submission" date="2024-02" db="EMBL/GenBank/DDBJ databases">
        <authorList>
            <person name="Chen Y."/>
            <person name="Shah S."/>
            <person name="Dougan E. K."/>
            <person name="Thang M."/>
            <person name="Chan C."/>
        </authorList>
    </citation>
    <scope>NUCLEOTIDE SEQUENCE [LARGE SCALE GENOMIC DNA]</scope>
</reference>
<accession>A0ABP0HE91</accession>
<evidence type="ECO:0000313" key="2">
    <source>
        <dbReference type="Proteomes" id="UP001642484"/>
    </source>
</evidence>
<proteinExistence type="predicted"/>
<dbReference type="Proteomes" id="UP001642484">
    <property type="component" value="Unassembled WGS sequence"/>
</dbReference>
<sequence>MLPTDGLENTTAVTMFAFGKTESRQITVRTEKVQMLEGKAEDSKLQRQTKVDSMQQLQEKMPGLLKQLSSSPSDFSRLLVEMPYQLNVTTPSHDTNSNTNATIHPSEVVVDSPGLDSPGIKRHLVSVLDQKCFILCFVVDLTSPSPFGKDGFEVLQFLTMRSELMFPAIIFTKWELLSEMSTLPRWKKGNPKGLEARIKGLVNLLLDKLAEAGIRYTPFFADVDALSAFDGTCNPEAAEAQNNAKDGFQLFVRDLVQLGRSIANPTNQWRILQVQNQTTQQILNEIYKEEGVRLLAAEDMSQLKALGTTLKEQFQTDVEDYFKNIEWTEFGLADFKPCAPFNRDTCAINQIPDELKTVLNAYRDEKPDIWSKATAVQEIAERTLRKVQERIITDLSKYEADALAKFRAFLSNQKLNKDFRLGFSFLQYAIAVGMSGMSVFAGVFTGNAVFAAGLTATGLATSLGILTGGVGVVVIAGWLAKDEVGVWKWTDAHRTALKVVLEACQRNSQQLRDDVIKGFEEKLDDTLKNLEEHRINPNPAASQCNATRIHEMAGKGYTDVAKQLMEVLEGKKDRWLGRPSKLKEICEEVLKQRESA</sequence>
<dbReference type="EMBL" id="CAXAMN010000348">
    <property type="protein sequence ID" value="CAK8988043.1"/>
    <property type="molecule type" value="Genomic_DNA"/>
</dbReference>
<keyword evidence="2" id="KW-1185">Reference proteome</keyword>
<gene>
    <name evidence="1" type="ORF">CCMP2556_LOCUS1107</name>
</gene>
<organism evidence="1 2">
    <name type="scientific">Durusdinium trenchii</name>
    <dbReference type="NCBI Taxonomy" id="1381693"/>
    <lineage>
        <taxon>Eukaryota</taxon>
        <taxon>Sar</taxon>
        <taxon>Alveolata</taxon>
        <taxon>Dinophyceae</taxon>
        <taxon>Suessiales</taxon>
        <taxon>Symbiodiniaceae</taxon>
        <taxon>Durusdinium</taxon>
    </lineage>
</organism>
<comment type="caution">
    <text evidence="1">The sequence shown here is derived from an EMBL/GenBank/DDBJ whole genome shotgun (WGS) entry which is preliminary data.</text>
</comment>
<evidence type="ECO:0000313" key="1">
    <source>
        <dbReference type="EMBL" id="CAK8988043.1"/>
    </source>
</evidence>